<organism evidence="1 2">
    <name type="scientific">Trichomonas vaginalis (strain ATCC PRA-98 / G3)</name>
    <dbReference type="NCBI Taxonomy" id="412133"/>
    <lineage>
        <taxon>Eukaryota</taxon>
        <taxon>Metamonada</taxon>
        <taxon>Parabasalia</taxon>
        <taxon>Trichomonadida</taxon>
        <taxon>Trichomonadidae</taxon>
        <taxon>Trichomonas</taxon>
    </lineage>
</organism>
<sequence length="446" mass="51952">MQQPLSFTETPIDPSLMAYIQIILKNKVYSSQDILQTQNKTRKDLEGLFYSLIEESERNQQFFSFVYKDYQLSAFVNAIGKFIYKELKSMQCQMSLKKAEYYSNAARKINELLYYIKLNNDNEAALKFNTVEFKRNVEHESSQDPNVLQLFNQICKLDIFGNFNLYDEAPDISTMVHYIEDFSKFSKEQIEYCPPTDFDIYLEQFLISANYYPAISTLAKQFVQDFKNPEIKLVKVSTNDIYKLSKEILDDVGISGNSLSSILLQSSMYRFFFNLIASDLDIFNVSLEDFELFSDKCSKIKKFTARDLRCSENHIPKGYLDTPIEQLVQSFQEYKDILQLIESTQFLTNPFDILWTLNSSFKILEAIGEKSYKENTNKPENSESTLAFDDFFSIFWPTIAASPNPTLYIFSEIMEKITGIDLINFSFPMTLIGSTIHYIKEFDKTK</sequence>
<evidence type="ECO:0000313" key="1">
    <source>
        <dbReference type="EMBL" id="EAY15666.1"/>
    </source>
</evidence>
<dbReference type="VEuPathDB" id="TrichDB:TVAG_405800"/>
<protein>
    <recommendedName>
        <fullName evidence="3">VPS9 domain-containing protein</fullName>
    </recommendedName>
</protein>
<dbReference type="VEuPathDB" id="TrichDB:TVAGG3_0630870"/>
<dbReference type="Proteomes" id="UP000001542">
    <property type="component" value="Unassembled WGS sequence"/>
</dbReference>
<gene>
    <name evidence="1" type="ORF">TVAG_405800</name>
</gene>
<evidence type="ECO:0000313" key="2">
    <source>
        <dbReference type="Proteomes" id="UP000001542"/>
    </source>
</evidence>
<reference evidence="1" key="1">
    <citation type="submission" date="2006-10" db="EMBL/GenBank/DDBJ databases">
        <authorList>
            <person name="Amadeo P."/>
            <person name="Zhao Q."/>
            <person name="Wortman J."/>
            <person name="Fraser-Liggett C."/>
            <person name="Carlton J."/>
        </authorList>
    </citation>
    <scope>NUCLEOTIDE SEQUENCE</scope>
    <source>
        <strain evidence="1">G3</strain>
    </source>
</reference>
<dbReference type="KEGG" id="tva:4773685"/>
<keyword evidence="2" id="KW-1185">Reference proteome</keyword>
<dbReference type="RefSeq" id="XP_001327889.1">
    <property type="nucleotide sequence ID" value="XM_001327854.1"/>
</dbReference>
<dbReference type="EMBL" id="DS113252">
    <property type="protein sequence ID" value="EAY15666.1"/>
    <property type="molecule type" value="Genomic_DNA"/>
</dbReference>
<name>A2DV70_TRIV3</name>
<evidence type="ECO:0008006" key="3">
    <source>
        <dbReference type="Google" id="ProtNLM"/>
    </source>
</evidence>
<dbReference type="InParanoid" id="A2DV70"/>
<proteinExistence type="predicted"/>
<reference evidence="1" key="2">
    <citation type="journal article" date="2007" name="Science">
        <title>Draft genome sequence of the sexually transmitted pathogen Trichomonas vaginalis.</title>
        <authorList>
            <person name="Carlton J.M."/>
            <person name="Hirt R.P."/>
            <person name="Silva J.C."/>
            <person name="Delcher A.L."/>
            <person name="Schatz M."/>
            <person name="Zhao Q."/>
            <person name="Wortman J.R."/>
            <person name="Bidwell S.L."/>
            <person name="Alsmark U.C.M."/>
            <person name="Besteiro S."/>
            <person name="Sicheritz-Ponten T."/>
            <person name="Noel C.J."/>
            <person name="Dacks J.B."/>
            <person name="Foster P.G."/>
            <person name="Simillion C."/>
            <person name="Van de Peer Y."/>
            <person name="Miranda-Saavedra D."/>
            <person name="Barton G.J."/>
            <person name="Westrop G.D."/>
            <person name="Mueller S."/>
            <person name="Dessi D."/>
            <person name="Fiori P.L."/>
            <person name="Ren Q."/>
            <person name="Paulsen I."/>
            <person name="Zhang H."/>
            <person name="Bastida-Corcuera F.D."/>
            <person name="Simoes-Barbosa A."/>
            <person name="Brown M.T."/>
            <person name="Hayes R.D."/>
            <person name="Mukherjee M."/>
            <person name="Okumura C.Y."/>
            <person name="Schneider R."/>
            <person name="Smith A.J."/>
            <person name="Vanacova S."/>
            <person name="Villalvazo M."/>
            <person name="Haas B.J."/>
            <person name="Pertea M."/>
            <person name="Feldblyum T.V."/>
            <person name="Utterback T.R."/>
            <person name="Shu C.L."/>
            <person name="Osoegawa K."/>
            <person name="de Jong P.J."/>
            <person name="Hrdy I."/>
            <person name="Horvathova L."/>
            <person name="Zubacova Z."/>
            <person name="Dolezal P."/>
            <person name="Malik S.B."/>
            <person name="Logsdon J.M. Jr."/>
            <person name="Henze K."/>
            <person name="Gupta A."/>
            <person name="Wang C.C."/>
            <person name="Dunne R.L."/>
            <person name="Upcroft J.A."/>
            <person name="Upcroft P."/>
            <person name="White O."/>
            <person name="Salzberg S.L."/>
            <person name="Tang P."/>
            <person name="Chiu C.-H."/>
            <person name="Lee Y.-S."/>
            <person name="Embley T.M."/>
            <person name="Coombs G.H."/>
            <person name="Mottram J.C."/>
            <person name="Tachezy J."/>
            <person name="Fraser-Liggett C.M."/>
            <person name="Johnson P.J."/>
        </authorList>
    </citation>
    <scope>NUCLEOTIDE SEQUENCE [LARGE SCALE GENOMIC DNA]</scope>
    <source>
        <strain evidence="1">G3</strain>
    </source>
</reference>
<dbReference type="AlphaFoldDB" id="A2DV70"/>
<accession>A2DV70</accession>